<organism evidence="2 3">
    <name type="scientific">Pseudocohnilembus persalinus</name>
    <name type="common">Ciliate</name>
    <dbReference type="NCBI Taxonomy" id="266149"/>
    <lineage>
        <taxon>Eukaryota</taxon>
        <taxon>Sar</taxon>
        <taxon>Alveolata</taxon>
        <taxon>Ciliophora</taxon>
        <taxon>Intramacronucleata</taxon>
        <taxon>Oligohymenophorea</taxon>
        <taxon>Scuticociliatia</taxon>
        <taxon>Philasterida</taxon>
        <taxon>Pseudocohnilembidae</taxon>
        <taxon>Pseudocohnilembus</taxon>
    </lineage>
</organism>
<feature type="compositionally biased region" description="Low complexity" evidence="1">
    <location>
        <begin position="169"/>
        <end position="178"/>
    </location>
</feature>
<keyword evidence="3" id="KW-1185">Reference proteome</keyword>
<dbReference type="EMBL" id="LDAU01000107">
    <property type="protein sequence ID" value="KRX05475.1"/>
    <property type="molecule type" value="Genomic_DNA"/>
</dbReference>
<protein>
    <submittedName>
        <fullName evidence="2">Uncharacterized protein</fullName>
    </submittedName>
</protein>
<accession>A0A0V0QSY9</accession>
<feature type="region of interest" description="Disordered" evidence="1">
    <location>
        <begin position="169"/>
        <end position="188"/>
    </location>
</feature>
<sequence length="210" mass="24939">MYHSSARKYLIKAISYDYILEYGKQMEQSNPIIQYKAFAYHTVKGSDKSKIQSITFSKEEKLKYSKVQDSCNFMIQKTIYCDEQIEKQQQKSMPQQIDSITQKQKFQISLDDTQQINQDQNQNLFDHNFNEDHQFQLLQKDIDLSTNGYVNQSQRQNYINYPVLDQKNNQQYQNNNNNFLNSTSTSIQQPESPLFKKLNINQYNNQHSIL</sequence>
<comment type="caution">
    <text evidence="2">The sequence shown here is derived from an EMBL/GenBank/DDBJ whole genome shotgun (WGS) entry which is preliminary data.</text>
</comment>
<name>A0A0V0QSY9_PSEPJ</name>
<feature type="compositionally biased region" description="Polar residues" evidence="1">
    <location>
        <begin position="179"/>
        <end position="188"/>
    </location>
</feature>
<dbReference type="Proteomes" id="UP000054937">
    <property type="component" value="Unassembled WGS sequence"/>
</dbReference>
<reference evidence="2 3" key="1">
    <citation type="journal article" date="2015" name="Sci. Rep.">
        <title>Genome of the facultative scuticociliatosis pathogen Pseudocohnilembus persalinus provides insight into its virulence through horizontal gene transfer.</title>
        <authorList>
            <person name="Xiong J."/>
            <person name="Wang G."/>
            <person name="Cheng J."/>
            <person name="Tian M."/>
            <person name="Pan X."/>
            <person name="Warren A."/>
            <person name="Jiang C."/>
            <person name="Yuan D."/>
            <person name="Miao W."/>
        </authorList>
    </citation>
    <scope>NUCLEOTIDE SEQUENCE [LARGE SCALE GENOMIC DNA]</scope>
    <source>
        <strain evidence="2">36N120E</strain>
    </source>
</reference>
<evidence type="ECO:0000256" key="1">
    <source>
        <dbReference type="SAM" id="MobiDB-lite"/>
    </source>
</evidence>
<dbReference type="AlphaFoldDB" id="A0A0V0QSY9"/>
<evidence type="ECO:0000313" key="2">
    <source>
        <dbReference type="EMBL" id="KRX05475.1"/>
    </source>
</evidence>
<dbReference type="InParanoid" id="A0A0V0QSY9"/>
<gene>
    <name evidence="2" type="ORF">PPERSA_04512</name>
</gene>
<evidence type="ECO:0000313" key="3">
    <source>
        <dbReference type="Proteomes" id="UP000054937"/>
    </source>
</evidence>
<proteinExistence type="predicted"/>